<dbReference type="InParanoid" id="F4S1L0"/>
<evidence type="ECO:0000256" key="4">
    <source>
        <dbReference type="ARBA" id="ARBA00023175"/>
    </source>
</evidence>
<organism evidence="9">
    <name type="scientific">Melampsora larici-populina (strain 98AG31 / pathotype 3-4-7)</name>
    <name type="common">Poplar leaf rust fungus</name>
    <dbReference type="NCBI Taxonomy" id="747676"/>
    <lineage>
        <taxon>Eukaryota</taxon>
        <taxon>Fungi</taxon>
        <taxon>Dikarya</taxon>
        <taxon>Basidiomycota</taxon>
        <taxon>Pucciniomycotina</taxon>
        <taxon>Pucciniomycetes</taxon>
        <taxon>Pucciniales</taxon>
        <taxon>Melampsoraceae</taxon>
        <taxon>Melampsora</taxon>
    </lineage>
</organism>
<evidence type="ECO:0000259" key="7">
    <source>
        <dbReference type="PROSITE" id="PS50067"/>
    </source>
</evidence>
<keyword evidence="2 5" id="KW-0067">ATP-binding</keyword>
<dbReference type="eggNOG" id="KOG0242">
    <property type="taxonomic scope" value="Eukaryota"/>
</dbReference>
<dbReference type="GO" id="GO:0003777">
    <property type="term" value="F:microtubule motor activity"/>
    <property type="evidence" value="ECO:0007669"/>
    <property type="project" value="InterPro"/>
</dbReference>
<dbReference type="PRINTS" id="PR00380">
    <property type="entry name" value="KINESINHEAVY"/>
</dbReference>
<dbReference type="InterPro" id="IPR027640">
    <property type="entry name" value="Kinesin-like_fam"/>
</dbReference>
<dbReference type="EMBL" id="GL883138">
    <property type="protein sequence ID" value="EGG01395.1"/>
    <property type="molecule type" value="Genomic_DNA"/>
</dbReference>
<dbReference type="AlphaFoldDB" id="F4S1L0"/>
<keyword evidence="6" id="KW-0493">Microtubule</keyword>
<evidence type="ECO:0000256" key="5">
    <source>
        <dbReference type="PROSITE-ProRule" id="PRU00283"/>
    </source>
</evidence>
<dbReference type="SMART" id="SM00129">
    <property type="entry name" value="KISc"/>
    <property type="match status" value="1"/>
</dbReference>
<dbReference type="GO" id="GO:0008017">
    <property type="term" value="F:microtubule binding"/>
    <property type="evidence" value="ECO:0007669"/>
    <property type="project" value="InterPro"/>
</dbReference>
<dbReference type="PANTHER" id="PTHR47968">
    <property type="entry name" value="CENTROMERE PROTEIN E"/>
    <property type="match status" value="1"/>
</dbReference>
<gene>
    <name evidence="8" type="ORF">MELLADRAFT_39151</name>
</gene>
<dbReference type="InterPro" id="IPR036961">
    <property type="entry name" value="Kinesin_motor_dom_sf"/>
</dbReference>
<evidence type="ECO:0000256" key="6">
    <source>
        <dbReference type="RuleBase" id="RU000394"/>
    </source>
</evidence>
<dbReference type="PROSITE" id="PS00411">
    <property type="entry name" value="KINESIN_MOTOR_1"/>
    <property type="match status" value="1"/>
</dbReference>
<evidence type="ECO:0000256" key="3">
    <source>
        <dbReference type="ARBA" id="ARBA00023054"/>
    </source>
</evidence>
<protein>
    <recommendedName>
        <fullName evidence="6">Kinesin-like protein</fullName>
    </recommendedName>
</protein>
<dbReference type="STRING" id="747676.F4S1L0"/>
<dbReference type="InterPro" id="IPR019821">
    <property type="entry name" value="Kinesin_motor_CS"/>
</dbReference>
<evidence type="ECO:0000256" key="2">
    <source>
        <dbReference type="ARBA" id="ARBA00022840"/>
    </source>
</evidence>
<dbReference type="GO" id="GO:0005874">
    <property type="term" value="C:microtubule"/>
    <property type="evidence" value="ECO:0007669"/>
    <property type="project" value="UniProtKB-KW"/>
</dbReference>
<dbReference type="OrthoDB" id="3176171at2759"/>
<dbReference type="GO" id="GO:0005524">
    <property type="term" value="F:ATP binding"/>
    <property type="evidence" value="ECO:0007669"/>
    <property type="project" value="UniProtKB-UniRule"/>
</dbReference>
<proteinExistence type="inferred from homology"/>
<dbReference type="Pfam" id="PF00225">
    <property type="entry name" value="Kinesin"/>
    <property type="match status" value="1"/>
</dbReference>
<dbReference type="GO" id="GO:0007018">
    <property type="term" value="P:microtubule-based movement"/>
    <property type="evidence" value="ECO:0007669"/>
    <property type="project" value="InterPro"/>
</dbReference>
<evidence type="ECO:0000256" key="1">
    <source>
        <dbReference type="ARBA" id="ARBA00022741"/>
    </source>
</evidence>
<keyword evidence="1 5" id="KW-0547">Nucleotide-binding</keyword>
<dbReference type="Proteomes" id="UP000001072">
    <property type="component" value="Unassembled WGS sequence"/>
</dbReference>
<dbReference type="GeneID" id="18927782"/>
<keyword evidence="3" id="KW-0175">Coiled coil</keyword>
<dbReference type="InterPro" id="IPR027417">
    <property type="entry name" value="P-loop_NTPase"/>
</dbReference>
<dbReference type="InterPro" id="IPR001752">
    <property type="entry name" value="Kinesin_motor_dom"/>
</dbReference>
<feature type="domain" description="Kinesin motor" evidence="7">
    <location>
        <begin position="1"/>
        <end position="282"/>
    </location>
</feature>
<comment type="similarity">
    <text evidence="5 6">Belongs to the TRAFAC class myosin-kinesin ATPase superfamily. Kinesin family.</text>
</comment>
<dbReference type="PROSITE" id="PS50067">
    <property type="entry name" value="KINESIN_MOTOR_2"/>
    <property type="match status" value="1"/>
</dbReference>
<accession>F4S1L0</accession>
<dbReference type="SUPFAM" id="SSF52540">
    <property type="entry name" value="P-loop containing nucleoside triphosphate hydrolases"/>
    <property type="match status" value="1"/>
</dbReference>
<keyword evidence="9" id="KW-1185">Reference proteome</keyword>
<reference evidence="9" key="1">
    <citation type="journal article" date="2011" name="Proc. Natl. Acad. Sci. U.S.A.">
        <title>Obligate biotrophy features unraveled by the genomic analysis of rust fungi.</title>
        <authorList>
            <person name="Duplessis S."/>
            <person name="Cuomo C.A."/>
            <person name="Lin Y.-C."/>
            <person name="Aerts A."/>
            <person name="Tisserant E."/>
            <person name="Veneault-Fourrey C."/>
            <person name="Joly D.L."/>
            <person name="Hacquard S."/>
            <person name="Amselem J."/>
            <person name="Cantarel B.L."/>
            <person name="Chiu R."/>
            <person name="Coutinho P.M."/>
            <person name="Feau N."/>
            <person name="Field M."/>
            <person name="Frey P."/>
            <person name="Gelhaye E."/>
            <person name="Goldberg J."/>
            <person name="Grabherr M.G."/>
            <person name="Kodira C.D."/>
            <person name="Kohler A."/>
            <person name="Kuees U."/>
            <person name="Lindquist E.A."/>
            <person name="Lucas S.M."/>
            <person name="Mago R."/>
            <person name="Mauceli E."/>
            <person name="Morin E."/>
            <person name="Murat C."/>
            <person name="Pangilinan J.L."/>
            <person name="Park R."/>
            <person name="Pearson M."/>
            <person name="Quesneville H."/>
            <person name="Rouhier N."/>
            <person name="Sakthikumar S."/>
            <person name="Salamov A.A."/>
            <person name="Schmutz J."/>
            <person name="Selles B."/>
            <person name="Shapiro H."/>
            <person name="Tanguay P."/>
            <person name="Tuskan G.A."/>
            <person name="Henrissat B."/>
            <person name="Van de Peer Y."/>
            <person name="Rouze P."/>
            <person name="Ellis J.G."/>
            <person name="Dodds P.N."/>
            <person name="Schein J.E."/>
            <person name="Zhong S."/>
            <person name="Hamelin R.C."/>
            <person name="Grigoriev I.V."/>
            <person name="Szabo L.J."/>
            <person name="Martin F."/>
        </authorList>
    </citation>
    <scope>NUCLEOTIDE SEQUENCE [LARGE SCALE GENOMIC DNA]</scope>
    <source>
        <strain evidence="9">98AG31 / pathotype 3-4-7</strain>
    </source>
</reference>
<evidence type="ECO:0000313" key="8">
    <source>
        <dbReference type="EMBL" id="EGG01395.1"/>
    </source>
</evidence>
<name>F4S1L0_MELLP</name>
<dbReference type="PANTHER" id="PTHR47968:SF75">
    <property type="entry name" value="CENTROMERE-ASSOCIATED PROTEIN E"/>
    <property type="match status" value="1"/>
</dbReference>
<dbReference type="RefSeq" id="XP_007415245.1">
    <property type="nucleotide sequence ID" value="XM_007415183.1"/>
</dbReference>
<dbReference type="KEGG" id="mlr:MELLADRAFT_39151"/>
<dbReference type="VEuPathDB" id="FungiDB:MELLADRAFT_39151"/>
<dbReference type="Gene3D" id="3.40.850.10">
    <property type="entry name" value="Kinesin motor domain"/>
    <property type="match status" value="1"/>
</dbReference>
<keyword evidence="4 5" id="KW-0505">Motor protein</keyword>
<dbReference type="HOGENOM" id="CLU_001485_2_0_1"/>
<evidence type="ECO:0000313" key="9">
    <source>
        <dbReference type="Proteomes" id="UP000001072"/>
    </source>
</evidence>
<feature type="binding site" evidence="5">
    <location>
        <begin position="12"/>
        <end position="19"/>
    </location>
    <ligand>
        <name>ATP</name>
        <dbReference type="ChEBI" id="CHEBI:30616"/>
    </ligand>
</feature>
<sequence length="325" mass="36381">MMGYDATVFAYGQTASGKTFTLSGSTSQPGLIPLAVSDIFEFIRSHPHRDFLLRASYLEIYNEQIIDLLIPIKDPKPMIKIRQDPSTKHFFPNPIREEVVSTIEQVEDVLKRGNLARHVSGTDFNQRSSRSHTIFSVVVESRKTQRFLAGAGSDGSVRRSKVSLIDLAGSERATSDGSRRTEGGFINKSLLTLEKVIGALSPDTPNLSSTPSKPIPQHVPFRDSKLTQILQPALKGDSKVCVICTINPTLNYGNGVGNGVGVGNGLEESKSTLRFARRVKKVTVQAKVHEILSERALITRYRQQVREDIRFWFKNWFFLLMVFWE</sequence>